<dbReference type="InterPro" id="IPR045060">
    <property type="entry name" value="Phe-tRNA-ligase_IIc_bsu"/>
</dbReference>
<proteinExistence type="predicted"/>
<dbReference type="Pfam" id="PF00560">
    <property type="entry name" value="LRR_1"/>
    <property type="match status" value="1"/>
</dbReference>
<dbReference type="PRINTS" id="PR00019">
    <property type="entry name" value="LEURICHRPT"/>
</dbReference>
<keyword evidence="6" id="KW-1185">Reference proteome</keyword>
<dbReference type="InterPro" id="IPR032675">
    <property type="entry name" value="LRR_dom_sf"/>
</dbReference>
<gene>
    <name evidence="5" type="ORF">BSL78_12455</name>
</gene>
<name>A0A2G8KRN7_STIJA</name>
<feature type="domain" description="B3/B4 tRNA-binding" evidence="4">
    <location>
        <begin position="306"/>
        <end position="484"/>
    </location>
</feature>
<dbReference type="GO" id="GO:0003723">
    <property type="term" value="F:RNA binding"/>
    <property type="evidence" value="ECO:0007669"/>
    <property type="project" value="InterPro"/>
</dbReference>
<dbReference type="PANTHER" id="PTHR10947">
    <property type="entry name" value="PHENYLALANYL-TRNA SYNTHETASE BETA CHAIN AND LEUCINE-RICH REPEAT-CONTAINING PROTEIN 47"/>
    <property type="match status" value="1"/>
</dbReference>
<reference evidence="5 6" key="1">
    <citation type="journal article" date="2017" name="PLoS Biol.">
        <title>The sea cucumber genome provides insights into morphological evolution and visceral regeneration.</title>
        <authorList>
            <person name="Zhang X."/>
            <person name="Sun L."/>
            <person name="Yuan J."/>
            <person name="Sun Y."/>
            <person name="Gao Y."/>
            <person name="Zhang L."/>
            <person name="Li S."/>
            <person name="Dai H."/>
            <person name="Hamel J.F."/>
            <person name="Liu C."/>
            <person name="Yu Y."/>
            <person name="Liu S."/>
            <person name="Lin W."/>
            <person name="Guo K."/>
            <person name="Jin S."/>
            <person name="Xu P."/>
            <person name="Storey K.B."/>
            <person name="Huan P."/>
            <person name="Zhang T."/>
            <person name="Zhou Y."/>
            <person name="Zhang J."/>
            <person name="Lin C."/>
            <person name="Li X."/>
            <person name="Xing L."/>
            <person name="Huo D."/>
            <person name="Sun M."/>
            <person name="Wang L."/>
            <person name="Mercier A."/>
            <person name="Li F."/>
            <person name="Yang H."/>
            <person name="Xiang J."/>
        </authorList>
    </citation>
    <scope>NUCLEOTIDE SEQUENCE [LARGE SCALE GENOMIC DNA]</scope>
    <source>
        <strain evidence="5">Shaxun</strain>
        <tissue evidence="5">Muscle</tissue>
    </source>
</reference>
<dbReference type="InterPro" id="IPR003591">
    <property type="entry name" value="Leu-rich_rpt_typical-subtyp"/>
</dbReference>
<dbReference type="PANTHER" id="PTHR10947:SF3">
    <property type="entry name" value="LEUCINE-RICH REPEAT-CONTAINING PROTEIN 47"/>
    <property type="match status" value="1"/>
</dbReference>
<comment type="caution">
    <text evidence="5">The sequence shown here is derived from an EMBL/GenBank/DDBJ whole genome shotgun (WGS) entry which is preliminary data.</text>
</comment>
<dbReference type="OrthoDB" id="67933at2759"/>
<keyword evidence="1" id="KW-0433">Leucine-rich repeat</keyword>
<evidence type="ECO:0000256" key="2">
    <source>
        <dbReference type="ARBA" id="ARBA00022737"/>
    </source>
</evidence>
<evidence type="ECO:0000256" key="1">
    <source>
        <dbReference type="ARBA" id="ARBA00022614"/>
    </source>
</evidence>
<protein>
    <recommendedName>
        <fullName evidence="4">B3/B4 tRNA-binding domain-containing protein</fullName>
    </recommendedName>
</protein>
<dbReference type="SMART" id="SM00873">
    <property type="entry name" value="B3_4"/>
    <property type="match status" value="1"/>
</dbReference>
<dbReference type="PROSITE" id="PS51450">
    <property type="entry name" value="LRR"/>
    <property type="match status" value="4"/>
</dbReference>
<feature type="region of interest" description="Disordered" evidence="3">
    <location>
        <begin position="243"/>
        <end position="268"/>
    </location>
</feature>
<dbReference type="SUPFAM" id="SSF52058">
    <property type="entry name" value="L domain-like"/>
    <property type="match status" value="1"/>
</dbReference>
<feature type="compositionally biased region" description="Basic and acidic residues" evidence="3">
    <location>
        <begin position="247"/>
        <end position="262"/>
    </location>
</feature>
<dbReference type="GO" id="GO:0006432">
    <property type="term" value="P:phenylalanyl-tRNA aminoacylation"/>
    <property type="evidence" value="ECO:0007669"/>
    <property type="project" value="InterPro"/>
</dbReference>
<dbReference type="Proteomes" id="UP000230750">
    <property type="component" value="Unassembled WGS sequence"/>
</dbReference>
<dbReference type="InterPro" id="IPR020825">
    <property type="entry name" value="Phe-tRNA_synthase-like_B3/B4"/>
</dbReference>
<organism evidence="5 6">
    <name type="scientific">Stichopus japonicus</name>
    <name type="common">Sea cucumber</name>
    <dbReference type="NCBI Taxonomy" id="307972"/>
    <lineage>
        <taxon>Eukaryota</taxon>
        <taxon>Metazoa</taxon>
        <taxon>Echinodermata</taxon>
        <taxon>Eleutherozoa</taxon>
        <taxon>Echinozoa</taxon>
        <taxon>Holothuroidea</taxon>
        <taxon>Aspidochirotacea</taxon>
        <taxon>Aspidochirotida</taxon>
        <taxon>Stichopodidae</taxon>
        <taxon>Apostichopus</taxon>
    </lineage>
</organism>
<evidence type="ECO:0000259" key="4">
    <source>
        <dbReference type="SMART" id="SM00873"/>
    </source>
</evidence>
<keyword evidence="2" id="KW-0677">Repeat</keyword>
<evidence type="ECO:0000313" key="5">
    <source>
        <dbReference type="EMBL" id="PIK50673.1"/>
    </source>
</evidence>
<dbReference type="AlphaFoldDB" id="A0A2G8KRN7"/>
<feature type="compositionally biased region" description="Acidic residues" evidence="3">
    <location>
        <begin position="491"/>
        <end position="504"/>
    </location>
</feature>
<feature type="region of interest" description="Disordered" evidence="3">
    <location>
        <begin position="489"/>
        <end position="518"/>
    </location>
</feature>
<evidence type="ECO:0000256" key="3">
    <source>
        <dbReference type="SAM" id="MobiDB-lite"/>
    </source>
</evidence>
<dbReference type="STRING" id="307972.A0A2G8KRN7"/>
<dbReference type="Pfam" id="PF23598">
    <property type="entry name" value="LRR_14"/>
    <property type="match status" value="1"/>
</dbReference>
<dbReference type="Gene3D" id="3.50.40.10">
    <property type="entry name" value="Phenylalanyl-trna Synthetase, Chain B, domain 3"/>
    <property type="match status" value="1"/>
</dbReference>
<dbReference type="SMART" id="SM00364">
    <property type="entry name" value="LRR_BAC"/>
    <property type="match status" value="5"/>
</dbReference>
<dbReference type="EMBL" id="MRZV01000409">
    <property type="protein sequence ID" value="PIK50673.1"/>
    <property type="molecule type" value="Genomic_DNA"/>
</dbReference>
<dbReference type="Gene3D" id="3.80.10.10">
    <property type="entry name" value="Ribonuclease Inhibitor"/>
    <property type="match status" value="1"/>
</dbReference>
<dbReference type="InterPro" id="IPR005146">
    <property type="entry name" value="B3/B4_tRNA-bd"/>
</dbReference>
<dbReference type="GO" id="GO:0004826">
    <property type="term" value="F:phenylalanine-tRNA ligase activity"/>
    <property type="evidence" value="ECO:0007669"/>
    <property type="project" value="InterPro"/>
</dbReference>
<dbReference type="SMART" id="SM00369">
    <property type="entry name" value="LRR_TYP"/>
    <property type="match status" value="5"/>
</dbReference>
<accession>A0A2G8KRN7</accession>
<dbReference type="InterPro" id="IPR001611">
    <property type="entry name" value="Leu-rich_rpt"/>
</dbReference>
<dbReference type="InterPro" id="IPR055414">
    <property type="entry name" value="LRR_R13L4/SHOC2-like"/>
</dbReference>
<evidence type="ECO:0000313" key="6">
    <source>
        <dbReference type="Proteomes" id="UP000230750"/>
    </source>
</evidence>
<sequence>MAGKLVQVSEALEDERRELVLRGSDVSKIVKKHGLDDRIFQLNLLNFLEISDASLEELPKGLENLTQLKNLVLRGNILTSVPSTIGQLCALRTLDLSSNNVESLPDTLGELIELYSLDVSNNQLTDLPESVSDLVNLTVLNVSNNKLKSLSQICTHFLAHLSEVIASQNEITVLDHEISELSALKKLDLCNNQLKELPVDLASCSKLKILLLKENPLKDSRLAKLVKQDQALKPILQGIRTRGVKNKNSEDKGGKGKKDQTGKKKGKKSVLKEDVEEVINKVIEVLHFKESESSTEVRITAAVAEVRPFIVCCVVENISLQEERLYKNFIKLQTRLHDGPLCGKRTVATIATHDMRAIQSPLLYDARLPERIQIVPLMKSKPVTADLLMADLMKEADEQRKAQKRNIVSGVHKYLHLIWGHQKYPCLMNKDGQVISFPPITNADLSKISRGTTSLFIEVTSSKDLASCKAVLDELIREMLLMELGVVTSHDEDDSSDSSDSSDSEEGRGRGAVGQQAAKRLRVRQVRIVDEEGSMKVVIEKCTRTDLNYKGVHVVRH</sequence>